<evidence type="ECO:0000256" key="4">
    <source>
        <dbReference type="SAM" id="SignalP"/>
    </source>
</evidence>
<dbReference type="SMART" id="SM00646">
    <property type="entry name" value="Ami_3"/>
    <property type="match status" value="1"/>
</dbReference>
<evidence type="ECO:0000259" key="5">
    <source>
        <dbReference type="SMART" id="SM00646"/>
    </source>
</evidence>
<dbReference type="PANTHER" id="PTHR30404:SF0">
    <property type="entry name" value="N-ACETYLMURAMOYL-L-ALANINE AMIDASE AMIC"/>
    <property type="match status" value="1"/>
</dbReference>
<dbReference type="InterPro" id="IPR002508">
    <property type="entry name" value="MurNAc-LAA_cat"/>
</dbReference>
<evidence type="ECO:0000256" key="1">
    <source>
        <dbReference type="ARBA" id="ARBA00022737"/>
    </source>
</evidence>
<protein>
    <submittedName>
        <fullName evidence="6">N-acetylmuramoyl-L-alanine amidase</fullName>
        <ecNumber evidence="6">3.5.1.28</ecNumber>
    </submittedName>
</protein>
<dbReference type="InterPro" id="IPR018337">
    <property type="entry name" value="Cell_wall/Cho-bd_repeat"/>
</dbReference>
<evidence type="ECO:0000256" key="2">
    <source>
        <dbReference type="ARBA" id="ARBA00022801"/>
    </source>
</evidence>
<name>A0ABT2TWI1_9FIRM</name>
<dbReference type="RefSeq" id="WP_158422407.1">
    <property type="nucleotide sequence ID" value="NZ_JAOQJL010000034.1"/>
</dbReference>
<dbReference type="Proteomes" id="UP001652409">
    <property type="component" value="Unassembled WGS sequence"/>
</dbReference>
<keyword evidence="7" id="KW-1185">Reference proteome</keyword>
<gene>
    <name evidence="6" type="ORF">OCV61_14510</name>
</gene>
<accession>A0ABT2TWI1</accession>
<dbReference type="Gene3D" id="3.40.630.40">
    <property type="entry name" value="Zn-dependent exopeptidases"/>
    <property type="match status" value="1"/>
</dbReference>
<keyword evidence="1" id="KW-0677">Repeat</keyword>
<evidence type="ECO:0000313" key="6">
    <source>
        <dbReference type="EMBL" id="MCU6766599.1"/>
    </source>
</evidence>
<dbReference type="GO" id="GO:0008745">
    <property type="term" value="F:N-acetylmuramoyl-L-alanine amidase activity"/>
    <property type="evidence" value="ECO:0007669"/>
    <property type="project" value="UniProtKB-EC"/>
</dbReference>
<keyword evidence="2 6" id="KW-0378">Hydrolase</keyword>
<reference evidence="6 7" key="1">
    <citation type="journal article" date="2021" name="ISME Commun">
        <title>Automated analysis of genomic sequences facilitates high-throughput and comprehensive description of bacteria.</title>
        <authorList>
            <person name="Hitch T.C.A."/>
        </authorList>
    </citation>
    <scope>NUCLEOTIDE SEQUENCE [LARGE SCALE GENOMIC DNA]</scope>
    <source>
        <strain evidence="6 7">Sanger_23</strain>
    </source>
</reference>
<dbReference type="Pfam" id="PF19127">
    <property type="entry name" value="Choline_bind_3"/>
    <property type="match status" value="1"/>
</dbReference>
<comment type="caution">
    <text evidence="6">The sequence shown here is derived from an EMBL/GenBank/DDBJ whole genome shotgun (WGS) entry which is preliminary data.</text>
</comment>
<dbReference type="InterPro" id="IPR050695">
    <property type="entry name" value="N-acetylmuramoyl_amidase_3"/>
</dbReference>
<evidence type="ECO:0000256" key="3">
    <source>
        <dbReference type="SAM" id="MobiDB-lite"/>
    </source>
</evidence>
<feature type="domain" description="MurNAc-LAA" evidence="5">
    <location>
        <begin position="203"/>
        <end position="323"/>
    </location>
</feature>
<organism evidence="6 7">
    <name type="scientific">Blautia ammoniilytica</name>
    <dbReference type="NCBI Taxonomy" id="2981782"/>
    <lineage>
        <taxon>Bacteria</taxon>
        <taxon>Bacillati</taxon>
        <taxon>Bacillota</taxon>
        <taxon>Clostridia</taxon>
        <taxon>Lachnospirales</taxon>
        <taxon>Lachnospiraceae</taxon>
        <taxon>Blautia</taxon>
    </lineage>
</organism>
<feature type="region of interest" description="Disordered" evidence="3">
    <location>
        <begin position="130"/>
        <end position="155"/>
    </location>
</feature>
<keyword evidence="4" id="KW-0732">Signal</keyword>
<dbReference type="PANTHER" id="PTHR30404">
    <property type="entry name" value="N-ACETYLMURAMOYL-L-ALANINE AMIDASE"/>
    <property type="match status" value="1"/>
</dbReference>
<dbReference type="Pfam" id="PF01520">
    <property type="entry name" value="Amidase_3"/>
    <property type="match status" value="1"/>
</dbReference>
<dbReference type="EMBL" id="JAOQJL010000034">
    <property type="protein sequence ID" value="MCU6766599.1"/>
    <property type="molecule type" value="Genomic_DNA"/>
</dbReference>
<dbReference type="Gene3D" id="2.10.270.10">
    <property type="entry name" value="Cholin Binding"/>
    <property type="match status" value="1"/>
</dbReference>
<dbReference type="EC" id="3.5.1.28" evidence="6"/>
<sequence length="328" mass="36312">MKPARKSSPLFILLLVLSLFLSPDVPGNTSVLPGAMQVQAAGFTGWKANHTGKYYYQNGKKQKGLRRIRNAYYAFDSSGRMLTGWQYIRGHYRYFGRQTGKMRTNVTVQGRKIDVHGIWTPVVVLDPGHSGVTAQGTEPLGPGSPEQKARDNPGTQGIATGIPEYQLTLTVAKKLSVLLKKQGCKVFLTRTDHKTAKSCRQRAAIANSKKADAYIRIHANSFTSQQVAGARTVCVTAANPYLTSKQIKSSYTLSEAVLNAYVKSTGCFKEKVWETDTMTGNNWSKVPTTLIELGYMSNPAEDRLMQTAAYQQRMIRGISKGIRTFFLK</sequence>
<dbReference type="SUPFAM" id="SSF53187">
    <property type="entry name" value="Zn-dependent exopeptidases"/>
    <property type="match status" value="1"/>
</dbReference>
<proteinExistence type="predicted"/>
<feature type="chain" id="PRO_5047451072" evidence="4">
    <location>
        <begin position="28"/>
        <end position="328"/>
    </location>
</feature>
<dbReference type="SUPFAM" id="SSF69360">
    <property type="entry name" value="Cell wall binding repeat"/>
    <property type="match status" value="1"/>
</dbReference>
<dbReference type="CDD" id="cd02696">
    <property type="entry name" value="MurNAc-LAA"/>
    <property type="match status" value="1"/>
</dbReference>
<feature type="signal peptide" evidence="4">
    <location>
        <begin position="1"/>
        <end position="27"/>
    </location>
</feature>
<evidence type="ECO:0000313" key="7">
    <source>
        <dbReference type="Proteomes" id="UP001652409"/>
    </source>
</evidence>